<name>A0A955RJR3_9BACT</name>
<dbReference type="EMBL" id="JAGQLK010000231">
    <property type="protein sequence ID" value="MCA9384057.1"/>
    <property type="molecule type" value="Genomic_DNA"/>
</dbReference>
<dbReference type="NCBIfam" id="TIGR01071">
    <property type="entry name" value="rplO_bact"/>
    <property type="match status" value="1"/>
</dbReference>
<organism evidence="8 9">
    <name type="scientific">Candidatus Dojkabacteria bacterium</name>
    <dbReference type="NCBI Taxonomy" id="2099670"/>
    <lineage>
        <taxon>Bacteria</taxon>
        <taxon>Candidatus Dojkabacteria</taxon>
    </lineage>
</organism>
<comment type="subunit">
    <text evidence="4">Part of the 50S ribosomal subunit.</text>
</comment>
<evidence type="ECO:0000256" key="5">
    <source>
        <dbReference type="RuleBase" id="RU003888"/>
    </source>
</evidence>
<dbReference type="InterPro" id="IPR036227">
    <property type="entry name" value="Ribosomal_uL15/eL18_sf"/>
</dbReference>
<accession>A0A955RJR3</accession>
<evidence type="ECO:0000313" key="8">
    <source>
        <dbReference type="EMBL" id="MCA9384057.1"/>
    </source>
</evidence>
<keyword evidence="4" id="KW-0694">RNA-binding</keyword>
<sequence>MLNNLGKTKNTKSSKRVGRGYGSSKGGHTAGRGMKGQKSRSGYKAPRKGWEGGAMPLSRRLPKLRGFTRGYFNAQITEYKFNVSDLNIFKDGETIDPLKLVETGFITGRSKKFSIKILGNGELEKKLDLVDLKVSKAAQEKIESKGGSVK</sequence>
<reference evidence="8" key="2">
    <citation type="journal article" date="2021" name="Microbiome">
        <title>Successional dynamics and alternative stable states in a saline activated sludge microbial community over 9 years.</title>
        <authorList>
            <person name="Wang Y."/>
            <person name="Ye J."/>
            <person name="Ju F."/>
            <person name="Liu L."/>
            <person name="Boyd J.A."/>
            <person name="Deng Y."/>
            <person name="Parks D.H."/>
            <person name="Jiang X."/>
            <person name="Yin X."/>
            <person name="Woodcroft B.J."/>
            <person name="Tyson G.W."/>
            <person name="Hugenholtz P."/>
            <person name="Polz M.F."/>
            <person name="Zhang T."/>
        </authorList>
    </citation>
    <scope>NUCLEOTIDE SEQUENCE</scope>
    <source>
        <strain evidence="8">HKST-UBA14</strain>
    </source>
</reference>
<dbReference type="HAMAP" id="MF_01341">
    <property type="entry name" value="Ribosomal_uL15"/>
    <property type="match status" value="1"/>
</dbReference>
<dbReference type="PROSITE" id="PS00475">
    <property type="entry name" value="RIBOSOMAL_L15"/>
    <property type="match status" value="1"/>
</dbReference>
<comment type="function">
    <text evidence="4">Binds to the 23S rRNA.</text>
</comment>
<evidence type="ECO:0000256" key="1">
    <source>
        <dbReference type="ARBA" id="ARBA00007320"/>
    </source>
</evidence>
<feature type="domain" description="Large ribosomal subunit protein uL15/eL18" evidence="7">
    <location>
        <begin position="82"/>
        <end position="149"/>
    </location>
</feature>
<protein>
    <recommendedName>
        <fullName evidence="4">Large ribosomal subunit protein uL15</fullName>
    </recommendedName>
</protein>
<dbReference type="SUPFAM" id="SSF52080">
    <property type="entry name" value="Ribosomal proteins L15p and L18e"/>
    <property type="match status" value="1"/>
</dbReference>
<evidence type="ECO:0000256" key="3">
    <source>
        <dbReference type="ARBA" id="ARBA00023274"/>
    </source>
</evidence>
<dbReference type="GO" id="GO:0019843">
    <property type="term" value="F:rRNA binding"/>
    <property type="evidence" value="ECO:0007669"/>
    <property type="project" value="UniProtKB-UniRule"/>
</dbReference>
<keyword evidence="4" id="KW-0699">rRNA-binding</keyword>
<comment type="caution">
    <text evidence="8">The sequence shown here is derived from an EMBL/GenBank/DDBJ whole genome shotgun (WGS) entry which is preliminary data.</text>
</comment>
<proteinExistence type="inferred from homology"/>
<dbReference type="AlphaFoldDB" id="A0A955RJR3"/>
<dbReference type="Gene3D" id="3.100.10.10">
    <property type="match status" value="1"/>
</dbReference>
<feature type="region of interest" description="Disordered" evidence="6">
    <location>
        <begin position="1"/>
        <end position="57"/>
    </location>
</feature>
<keyword evidence="3 4" id="KW-0687">Ribonucleoprotein</keyword>
<dbReference type="GO" id="GO:0003735">
    <property type="term" value="F:structural constituent of ribosome"/>
    <property type="evidence" value="ECO:0007669"/>
    <property type="project" value="InterPro"/>
</dbReference>
<dbReference type="Proteomes" id="UP000783287">
    <property type="component" value="Unassembled WGS sequence"/>
</dbReference>
<evidence type="ECO:0000256" key="2">
    <source>
        <dbReference type="ARBA" id="ARBA00022980"/>
    </source>
</evidence>
<dbReference type="GO" id="GO:0022625">
    <property type="term" value="C:cytosolic large ribosomal subunit"/>
    <property type="evidence" value="ECO:0007669"/>
    <property type="project" value="TreeGrafter"/>
</dbReference>
<evidence type="ECO:0000256" key="4">
    <source>
        <dbReference type="HAMAP-Rule" id="MF_01341"/>
    </source>
</evidence>
<dbReference type="Pfam" id="PF00828">
    <property type="entry name" value="Ribosomal_L27A"/>
    <property type="match status" value="1"/>
</dbReference>
<dbReference type="InterPro" id="IPR021131">
    <property type="entry name" value="Ribosomal_uL15/eL18"/>
</dbReference>
<keyword evidence="2 4" id="KW-0689">Ribosomal protein</keyword>
<dbReference type="PANTHER" id="PTHR12934:SF11">
    <property type="entry name" value="LARGE RIBOSOMAL SUBUNIT PROTEIN UL15M"/>
    <property type="match status" value="1"/>
</dbReference>
<dbReference type="InterPro" id="IPR005749">
    <property type="entry name" value="Ribosomal_uL15_bac-type"/>
</dbReference>
<evidence type="ECO:0000256" key="6">
    <source>
        <dbReference type="SAM" id="MobiDB-lite"/>
    </source>
</evidence>
<comment type="similarity">
    <text evidence="1 4 5">Belongs to the universal ribosomal protein uL15 family.</text>
</comment>
<evidence type="ECO:0000259" key="7">
    <source>
        <dbReference type="Pfam" id="PF00828"/>
    </source>
</evidence>
<feature type="compositionally biased region" description="Gly residues" evidence="6">
    <location>
        <begin position="19"/>
        <end position="34"/>
    </location>
</feature>
<evidence type="ECO:0000313" key="9">
    <source>
        <dbReference type="Proteomes" id="UP000783287"/>
    </source>
</evidence>
<gene>
    <name evidence="4 8" type="primary">rplO</name>
    <name evidence="8" type="ORF">KC909_06880</name>
</gene>
<dbReference type="PANTHER" id="PTHR12934">
    <property type="entry name" value="50S RIBOSOMAL PROTEIN L15"/>
    <property type="match status" value="1"/>
</dbReference>
<dbReference type="GO" id="GO:0006412">
    <property type="term" value="P:translation"/>
    <property type="evidence" value="ECO:0007669"/>
    <property type="project" value="UniProtKB-UniRule"/>
</dbReference>
<dbReference type="InterPro" id="IPR030878">
    <property type="entry name" value="Ribosomal_uL15"/>
</dbReference>
<feature type="compositionally biased region" description="Basic residues" evidence="6">
    <location>
        <begin position="9"/>
        <end position="18"/>
    </location>
</feature>
<reference evidence="8" key="1">
    <citation type="submission" date="2020-04" db="EMBL/GenBank/DDBJ databases">
        <authorList>
            <person name="Zhang T."/>
        </authorList>
    </citation>
    <scope>NUCLEOTIDE SEQUENCE</scope>
    <source>
        <strain evidence="8">HKST-UBA14</strain>
    </source>
</reference>
<dbReference type="InterPro" id="IPR001196">
    <property type="entry name" value="Ribosomal_uL15_CS"/>
</dbReference>